<sequence length="181" mass="21506">MFPIYNPDPITPNLFRSNYLLKPGFADPFTISELSSLCYKSTTFIFKRTFCLLYRFLQHHFWELHIPVKHLAKHITLGLDTWLWHESFLKTPEGGLAYKTYELEYMECFLALDAGAHITLEFLSNPYGWIWHYPRDDYTVMRENTRIHTCVATVYPSVERLIDNGCRVSGKMYHYHRVSRL</sequence>
<organism evidence="1 2">
    <name type="scientific">Plenodomus tracheiphilus IPT5</name>
    <dbReference type="NCBI Taxonomy" id="1408161"/>
    <lineage>
        <taxon>Eukaryota</taxon>
        <taxon>Fungi</taxon>
        <taxon>Dikarya</taxon>
        <taxon>Ascomycota</taxon>
        <taxon>Pezizomycotina</taxon>
        <taxon>Dothideomycetes</taxon>
        <taxon>Pleosporomycetidae</taxon>
        <taxon>Pleosporales</taxon>
        <taxon>Pleosporineae</taxon>
        <taxon>Leptosphaeriaceae</taxon>
        <taxon>Plenodomus</taxon>
    </lineage>
</organism>
<dbReference type="Proteomes" id="UP000799423">
    <property type="component" value="Unassembled WGS sequence"/>
</dbReference>
<reference evidence="1" key="1">
    <citation type="submission" date="2020-01" db="EMBL/GenBank/DDBJ databases">
        <authorList>
            <consortium name="DOE Joint Genome Institute"/>
            <person name="Haridas S."/>
            <person name="Albert R."/>
            <person name="Binder M."/>
            <person name="Bloem J."/>
            <person name="Labutti K."/>
            <person name="Salamov A."/>
            <person name="Andreopoulos B."/>
            <person name="Baker S.E."/>
            <person name="Barry K."/>
            <person name="Bills G."/>
            <person name="Bluhm B.H."/>
            <person name="Cannon C."/>
            <person name="Castanera R."/>
            <person name="Culley D.E."/>
            <person name="Daum C."/>
            <person name="Ezra D."/>
            <person name="Gonzalez J.B."/>
            <person name="Henrissat B."/>
            <person name="Kuo A."/>
            <person name="Liang C."/>
            <person name="Lipzen A."/>
            <person name="Lutzoni F."/>
            <person name="Magnuson J."/>
            <person name="Mondo S."/>
            <person name="Nolan M."/>
            <person name="Ohm R."/>
            <person name="Pangilinan J."/>
            <person name="Park H.-J."/>
            <person name="Ramirez L."/>
            <person name="Alfaro M."/>
            <person name="Sun H."/>
            <person name="Tritt A."/>
            <person name="Yoshinaga Y."/>
            <person name="Zwiers L.-H."/>
            <person name="Turgeon B.G."/>
            <person name="Goodwin S.B."/>
            <person name="Spatafora J.W."/>
            <person name="Crous P.W."/>
            <person name="Grigoriev I.V."/>
        </authorList>
    </citation>
    <scope>NUCLEOTIDE SEQUENCE</scope>
    <source>
        <strain evidence="1">IPT5</strain>
    </source>
</reference>
<dbReference type="EMBL" id="MU006325">
    <property type="protein sequence ID" value="KAF2847492.1"/>
    <property type="molecule type" value="Genomic_DNA"/>
</dbReference>
<evidence type="ECO:0000313" key="2">
    <source>
        <dbReference type="Proteomes" id="UP000799423"/>
    </source>
</evidence>
<name>A0A6A7AWN4_9PLEO</name>
<protein>
    <submittedName>
        <fullName evidence="1">Uncharacterized protein</fullName>
    </submittedName>
</protein>
<proteinExistence type="predicted"/>
<dbReference type="AlphaFoldDB" id="A0A6A7AWN4"/>
<accession>A0A6A7AWN4</accession>
<keyword evidence="2" id="KW-1185">Reference proteome</keyword>
<gene>
    <name evidence="1" type="ORF">T440DRAFT_193047</name>
</gene>
<evidence type="ECO:0000313" key="1">
    <source>
        <dbReference type="EMBL" id="KAF2847492.1"/>
    </source>
</evidence>